<keyword evidence="9" id="KW-1133">Transmembrane helix</keyword>
<evidence type="ECO:0000256" key="8">
    <source>
        <dbReference type="ARBA" id="ARBA00023163"/>
    </source>
</evidence>
<keyword evidence="7" id="KW-0238">DNA-binding</keyword>
<dbReference type="SUPFAM" id="SSF140581">
    <property type="entry name" value="TraM-like"/>
    <property type="match status" value="1"/>
</dbReference>
<dbReference type="Pfam" id="PF05261">
    <property type="entry name" value="Tra_M"/>
    <property type="match status" value="1"/>
</dbReference>
<keyword evidence="4" id="KW-0963">Cytoplasm</keyword>
<keyword evidence="10" id="KW-0614">Plasmid</keyword>
<dbReference type="InterPro" id="IPR042073">
    <property type="entry name" value="TraM_DNA-bd"/>
</dbReference>
<keyword evidence="5" id="KW-0184">Conjugation</keyword>
<geneLocation type="plasmid" evidence="10">
    <name>pHNPK9-FOS</name>
</geneLocation>
<evidence type="ECO:0000256" key="3">
    <source>
        <dbReference type="ARBA" id="ARBA00020534"/>
    </source>
</evidence>
<evidence type="ECO:0000256" key="7">
    <source>
        <dbReference type="ARBA" id="ARBA00023125"/>
    </source>
</evidence>
<reference evidence="10" key="1">
    <citation type="submission" date="2020-02" db="EMBL/GenBank/DDBJ databases">
        <title>A plasmid of E.coi PK9.</title>
        <authorList>
            <person name="Liu J.H."/>
            <person name="Huang Y."/>
            <person name="Lv L.C."/>
        </authorList>
    </citation>
    <scope>NUCLEOTIDE SEQUENCE</scope>
    <source>
        <strain evidence="10">PK9</strain>
        <plasmid evidence="10">pHNPK9-FOS</plasmid>
    </source>
</reference>
<comment type="subcellular location">
    <subcellularLocation>
        <location evidence="1">Cytoplasm</location>
    </subcellularLocation>
</comment>
<keyword evidence="8" id="KW-0804">Transcription</keyword>
<dbReference type="CDD" id="cd14804">
    <property type="entry name" value="Tra_M"/>
    <property type="match status" value="1"/>
</dbReference>
<organism evidence="10">
    <name type="scientific">Escherichia coli</name>
    <dbReference type="NCBI Taxonomy" id="562"/>
    <lineage>
        <taxon>Bacteria</taxon>
        <taxon>Pseudomonadati</taxon>
        <taxon>Pseudomonadota</taxon>
        <taxon>Gammaproteobacteria</taxon>
        <taxon>Enterobacterales</taxon>
        <taxon>Enterobacteriaceae</taxon>
        <taxon>Escherichia</taxon>
    </lineage>
</organism>
<dbReference type="GO" id="GO:0005737">
    <property type="term" value="C:cytoplasm"/>
    <property type="evidence" value="ECO:0007669"/>
    <property type="project" value="UniProtKB-SubCell"/>
</dbReference>
<dbReference type="Gene3D" id="1.10.287.2320">
    <property type="match status" value="1"/>
</dbReference>
<dbReference type="InterPro" id="IPR010992">
    <property type="entry name" value="IHF-like_DNA-bd_dom_sf"/>
</dbReference>
<evidence type="ECO:0000256" key="9">
    <source>
        <dbReference type="SAM" id="Phobius"/>
    </source>
</evidence>
<dbReference type="AlphaFoldDB" id="A0A6G9ZZU1"/>
<dbReference type="GO" id="GO:0003677">
    <property type="term" value="F:DNA binding"/>
    <property type="evidence" value="ECO:0007669"/>
    <property type="project" value="UniProtKB-KW"/>
</dbReference>
<sequence length="161" mass="18457">MILEALLGVSFLLVNTIFIFIVKSSLLNDERFYFMARVILYISNDVYDKVNAIVEQRRQEGARDKDISLSGTASMLLELGLRVYEAQMERKESAFNQTEFNKLLLECVVKTQSSVAKILGIESLSPHVSGNPKFEYANMVEDIREKVSSEMERFFPKNDDE</sequence>
<evidence type="ECO:0000256" key="1">
    <source>
        <dbReference type="ARBA" id="ARBA00004496"/>
    </source>
</evidence>
<name>A0A6G9ZZU1_ECOLX</name>
<accession>A0A6G9ZZU1</accession>
<evidence type="ECO:0000313" key="10">
    <source>
        <dbReference type="EMBL" id="QIS31065.1"/>
    </source>
</evidence>
<dbReference type="InterPro" id="IPR007925">
    <property type="entry name" value="TRelaxosome_TraM"/>
</dbReference>
<evidence type="ECO:0000256" key="4">
    <source>
        <dbReference type="ARBA" id="ARBA00022490"/>
    </source>
</evidence>
<dbReference type="NCBIfam" id="NF010267">
    <property type="entry name" value="PRK13713.1"/>
    <property type="match status" value="1"/>
</dbReference>
<comment type="similarity">
    <text evidence="2">Belongs to the relaxosome TraM family.</text>
</comment>
<evidence type="ECO:0000256" key="5">
    <source>
        <dbReference type="ARBA" id="ARBA00022971"/>
    </source>
</evidence>
<dbReference type="SUPFAM" id="SSF47729">
    <property type="entry name" value="IHF-like DNA-binding proteins"/>
    <property type="match status" value="1"/>
</dbReference>
<keyword evidence="6" id="KW-0805">Transcription regulation</keyword>
<evidence type="ECO:0000256" key="6">
    <source>
        <dbReference type="ARBA" id="ARBA00023015"/>
    </source>
</evidence>
<keyword evidence="9" id="KW-0812">Transmembrane</keyword>
<feature type="transmembrane region" description="Helical" evidence="9">
    <location>
        <begin position="6"/>
        <end position="27"/>
    </location>
</feature>
<proteinExistence type="inferred from homology"/>
<dbReference type="EMBL" id="MT074415">
    <property type="protein sequence ID" value="QIS31065.1"/>
    <property type="molecule type" value="Genomic_DNA"/>
</dbReference>
<protein>
    <recommendedName>
        <fullName evidence="3">Relaxosome protein TraM</fullName>
    </recommendedName>
</protein>
<dbReference type="Gene3D" id="1.10.10.450">
    <property type="entry name" value="TraM protein, DNA-binding"/>
    <property type="match status" value="1"/>
</dbReference>
<evidence type="ECO:0000256" key="2">
    <source>
        <dbReference type="ARBA" id="ARBA00008859"/>
    </source>
</evidence>
<keyword evidence="9" id="KW-0472">Membrane</keyword>